<dbReference type="AlphaFoldDB" id="M2V794"/>
<gene>
    <name evidence="1" type="ORF">B381_02796</name>
</gene>
<organism evidence="1 2">
    <name type="scientific">Stutzerimonas stutzeri NF13</name>
    <dbReference type="NCBI Taxonomy" id="1212548"/>
    <lineage>
        <taxon>Bacteria</taxon>
        <taxon>Pseudomonadati</taxon>
        <taxon>Pseudomonadota</taxon>
        <taxon>Gammaproteobacteria</taxon>
        <taxon>Pseudomonadales</taxon>
        <taxon>Pseudomonadaceae</taxon>
        <taxon>Stutzerimonas</taxon>
    </lineage>
</organism>
<dbReference type="Proteomes" id="UP000011700">
    <property type="component" value="Unassembled WGS sequence"/>
</dbReference>
<name>M2V794_STUST</name>
<protein>
    <submittedName>
        <fullName evidence="1">Uncharacterized protein</fullName>
    </submittedName>
</protein>
<sequence>MRQLKEDNIKKLYKNDPYIREGIDAQIAIEASRHTKSKPSNIQYDEQGNIESIKASVVSGIKATEANQIELMKAIKDNIYKKYGVGSRA</sequence>
<comment type="caution">
    <text evidence="1">The sequence shown here is derived from an EMBL/GenBank/DDBJ whole genome shotgun (WGS) entry which is preliminary data.</text>
</comment>
<dbReference type="EMBL" id="AOBS01000015">
    <property type="protein sequence ID" value="EME01752.1"/>
    <property type="molecule type" value="Genomic_DNA"/>
</dbReference>
<evidence type="ECO:0000313" key="1">
    <source>
        <dbReference type="EMBL" id="EME01752.1"/>
    </source>
</evidence>
<accession>M2V794</accession>
<proteinExistence type="predicted"/>
<reference evidence="1 2" key="1">
    <citation type="journal article" date="2013" name="Genome Announc.">
        <title>Draft Genome of Pseudomonas stutzeri Strain NF13, a Nitrogen Fixer Isolated from the Galapagos Rift Hydrothermal Vent.</title>
        <authorList>
            <person name="Pena A."/>
            <person name="Busquets A."/>
            <person name="Gomila M."/>
            <person name="Mayol J."/>
            <person name="Bosch R."/>
            <person name="Nogales B."/>
            <person name="Garcia-Valdes E."/>
            <person name="Bennasar A."/>
            <person name="Lalucat J."/>
        </authorList>
    </citation>
    <scope>NUCLEOTIDE SEQUENCE [LARGE SCALE GENOMIC DNA]</scope>
    <source>
        <strain evidence="1 2">NF13</strain>
    </source>
</reference>
<evidence type="ECO:0000313" key="2">
    <source>
        <dbReference type="Proteomes" id="UP000011700"/>
    </source>
</evidence>